<name>A0AB36I566_CORGT</name>
<proteinExistence type="predicted"/>
<dbReference type="PROSITE" id="PS51257">
    <property type="entry name" value="PROKAR_LIPOPROTEIN"/>
    <property type="match status" value="1"/>
</dbReference>
<dbReference type="AlphaFoldDB" id="A0AB36I566"/>
<accession>A0AB36I566</accession>
<reference evidence="1 2" key="1">
    <citation type="submission" date="2015-12" db="EMBL/GenBank/DDBJ databases">
        <title>Genome sequence of Corynebacterium AS 1.542.</title>
        <authorList>
            <person name="Yang J."/>
            <person name="Yang S."/>
        </authorList>
    </citation>
    <scope>NUCLEOTIDE SEQUENCE [LARGE SCALE GENOMIC DNA]</scope>
    <source>
        <strain evidence="1 2">AS 1.542</strain>
    </source>
</reference>
<evidence type="ECO:0000313" key="2">
    <source>
        <dbReference type="Proteomes" id="UP000186091"/>
    </source>
</evidence>
<dbReference type="Proteomes" id="UP000186091">
    <property type="component" value="Unassembled WGS sequence"/>
</dbReference>
<evidence type="ECO:0000313" key="1">
    <source>
        <dbReference type="EMBL" id="OKX76326.1"/>
    </source>
</evidence>
<comment type="caution">
    <text evidence="1">The sequence shown here is derived from an EMBL/GenBank/DDBJ whole genome shotgun (WGS) entry which is preliminary data.</text>
</comment>
<organism evidence="1 2">
    <name type="scientific">Corynebacterium glutamicum</name>
    <name type="common">Brevibacterium saccharolyticum</name>
    <dbReference type="NCBI Taxonomy" id="1718"/>
    <lineage>
        <taxon>Bacteria</taxon>
        <taxon>Bacillati</taxon>
        <taxon>Actinomycetota</taxon>
        <taxon>Actinomycetes</taxon>
        <taxon>Mycobacteriales</taxon>
        <taxon>Corynebacteriaceae</taxon>
        <taxon>Corynebacterium</taxon>
    </lineage>
</organism>
<dbReference type="EMBL" id="LOQT01000037">
    <property type="protein sequence ID" value="OKX76326.1"/>
    <property type="molecule type" value="Genomic_DNA"/>
</dbReference>
<gene>
    <name evidence="1" type="ORF">AUP69_15190</name>
</gene>
<protein>
    <submittedName>
        <fullName evidence="1">Uncharacterized protein</fullName>
    </submittedName>
</protein>
<sequence length="269" mass="28776">MKKFLAFGSLAIALLIGGCSGPDSSSSDQISAGQESTVSDLTGVWSDKTVETVDSEDTWMEAVITEGTISIDWVSDGGDTRWIYWVGTFDSKIEGALPQKVVSERNAEETDTALLASSDDTKEFTFEDGQLSYSQSALGQTRKIVLEKQSAGNGAPFSTSQEESPVVEIVDSGFGQNGTFTQGVVIVTSTGERSVGEFVTVSVNFLGAEGEILSTEEQVESFNWVGQELVLPISFLTDRSDVTVASMDPSVTLSNYGGGEFWSCPPCRF</sequence>